<feature type="transmembrane region" description="Helical" evidence="1">
    <location>
        <begin position="12"/>
        <end position="30"/>
    </location>
</feature>
<sequence>MADFSFVRRSALVPGLLAALAVGLAIYYYFTGEAATLPLVLVPHLAPVPLAFDSVAVGPAYLPVPANGYLTTLTHDFAGPYTQPVAAGLWLGLLATGLAGWLAVVSMLRRPAFLAGTLPVIFLLMSLNVDTLEIFSGSRQSFLILSLSLLGGTAFALHAFGGNVGIRWRLLLFGALVAGLVGLIFARTRLPTEETLLQLAAYATPGGAVLVAALVLWVGFENIRALVWFNTQAERPESRYGLVPLVLASGLYLGALGFYYWAGGEVKLLFGLRFDPLVLLLPAALAGGLGLPQRLPSYGAWLPYAAARPLYWLLTAGAAGALGYALATVNAPLLAAARAFTTLALLWLGVAFLLYVLINFGSLLQQRLRVHRVVFEPRRLPFFTVYILGLAAILLTQLRASWPLLDQVEAGQYNLLGDLARQQSEERPADLPLALLAERYYAESGDVLDRFNRTAQLGRAALYRFRDQRQNELNALRRALLVQPDEKLTLRLASLYTGPTDFFEGLEVLRKGRHDFPGSAALASDLAQLFTQSALTDSVAFYLDKTEKLAPKSYASQTNQLAFLTQQGLLPAATKLSAQLKPTAEEPALRSNQALLALLTKTHYRSPAAVTGLQLLSEASFAEIYHDALRIAQRGGATSSWLNRLRQLAAQPENAAYYEQFIFLQALLQHRAGQEVAARQTLAPLAAGNSSSAAYYQYLLGIWQLQQQQYATAAAQLQLAAVHGLPLAQPARVWALALGGQADSARGAAQRLVTGADTAQRPTGRQLLAALAKTDGKVSALGKQTVVAGSQLLGKARQAEQNPPQAAKLYQQLLQVAPFNETAVLAAARFYTAQKQPGEAYEALRLGLVENPASGPLQQAFVLAAPDAGLAELAQPALDQLRPHLDPAAYANLLTQFAARRAAHAAAMAAFSADAAPTLPPHR</sequence>
<accession>A0ABW4QVI4</accession>
<organism evidence="2 3">
    <name type="scientific">Hymenobacter bucti</name>
    <dbReference type="NCBI Taxonomy" id="1844114"/>
    <lineage>
        <taxon>Bacteria</taxon>
        <taxon>Pseudomonadati</taxon>
        <taxon>Bacteroidota</taxon>
        <taxon>Cytophagia</taxon>
        <taxon>Cytophagales</taxon>
        <taxon>Hymenobacteraceae</taxon>
        <taxon>Hymenobacter</taxon>
    </lineage>
</organism>
<feature type="transmembrane region" description="Helical" evidence="1">
    <location>
        <begin position="168"/>
        <end position="187"/>
    </location>
</feature>
<feature type="transmembrane region" description="Helical" evidence="1">
    <location>
        <begin position="268"/>
        <end position="289"/>
    </location>
</feature>
<evidence type="ECO:0000313" key="2">
    <source>
        <dbReference type="EMBL" id="MFD1873399.1"/>
    </source>
</evidence>
<feature type="transmembrane region" description="Helical" evidence="1">
    <location>
        <begin position="112"/>
        <end position="129"/>
    </location>
</feature>
<keyword evidence="1" id="KW-0812">Transmembrane</keyword>
<dbReference type="SUPFAM" id="SSF48452">
    <property type="entry name" value="TPR-like"/>
    <property type="match status" value="1"/>
</dbReference>
<feature type="transmembrane region" description="Helical" evidence="1">
    <location>
        <begin position="310"/>
        <end position="327"/>
    </location>
</feature>
<evidence type="ECO:0000256" key="1">
    <source>
        <dbReference type="SAM" id="Phobius"/>
    </source>
</evidence>
<keyword evidence="3" id="KW-1185">Reference proteome</keyword>
<dbReference type="EMBL" id="JBHUFD010000005">
    <property type="protein sequence ID" value="MFD1873399.1"/>
    <property type="molecule type" value="Genomic_DNA"/>
</dbReference>
<proteinExistence type="predicted"/>
<keyword evidence="1" id="KW-1133">Transmembrane helix</keyword>
<evidence type="ECO:0008006" key="4">
    <source>
        <dbReference type="Google" id="ProtNLM"/>
    </source>
</evidence>
<dbReference type="InterPro" id="IPR011990">
    <property type="entry name" value="TPR-like_helical_dom_sf"/>
</dbReference>
<comment type="caution">
    <text evidence="2">The sequence shown here is derived from an EMBL/GenBank/DDBJ whole genome shotgun (WGS) entry which is preliminary data.</text>
</comment>
<feature type="transmembrane region" description="Helical" evidence="1">
    <location>
        <begin position="339"/>
        <end position="360"/>
    </location>
</feature>
<reference evidence="3" key="1">
    <citation type="journal article" date="2019" name="Int. J. Syst. Evol. Microbiol.">
        <title>The Global Catalogue of Microorganisms (GCM) 10K type strain sequencing project: providing services to taxonomists for standard genome sequencing and annotation.</title>
        <authorList>
            <consortium name="The Broad Institute Genomics Platform"/>
            <consortium name="The Broad Institute Genome Sequencing Center for Infectious Disease"/>
            <person name="Wu L."/>
            <person name="Ma J."/>
        </authorList>
    </citation>
    <scope>NUCLEOTIDE SEQUENCE [LARGE SCALE GENOMIC DNA]</scope>
    <source>
        <strain evidence="3">CGMCC 1.15795</strain>
    </source>
</reference>
<feature type="transmembrane region" description="Helical" evidence="1">
    <location>
        <begin position="241"/>
        <end position="262"/>
    </location>
</feature>
<feature type="transmembrane region" description="Helical" evidence="1">
    <location>
        <begin position="199"/>
        <end position="220"/>
    </location>
</feature>
<gene>
    <name evidence="2" type="ORF">ACFSDX_13225</name>
</gene>
<feature type="transmembrane region" description="Helical" evidence="1">
    <location>
        <begin position="380"/>
        <end position="398"/>
    </location>
</feature>
<feature type="transmembrane region" description="Helical" evidence="1">
    <location>
        <begin position="85"/>
        <end position="105"/>
    </location>
</feature>
<name>A0ABW4QVI4_9BACT</name>
<dbReference type="Proteomes" id="UP001597197">
    <property type="component" value="Unassembled WGS sequence"/>
</dbReference>
<feature type="transmembrane region" description="Helical" evidence="1">
    <location>
        <begin position="141"/>
        <end position="161"/>
    </location>
</feature>
<protein>
    <recommendedName>
        <fullName evidence="4">Tetratricopeptide repeat protein</fullName>
    </recommendedName>
</protein>
<evidence type="ECO:0000313" key="3">
    <source>
        <dbReference type="Proteomes" id="UP001597197"/>
    </source>
</evidence>
<keyword evidence="1" id="KW-0472">Membrane</keyword>
<dbReference type="Gene3D" id="1.25.40.10">
    <property type="entry name" value="Tetratricopeptide repeat domain"/>
    <property type="match status" value="1"/>
</dbReference>
<dbReference type="RefSeq" id="WP_382314263.1">
    <property type="nucleotide sequence ID" value="NZ_JBHUFD010000005.1"/>
</dbReference>